<sequence>MVDCPNLSAEGFLYAGFESFRLVCHHFLRLFIRISSRIIASCPRIVK</sequence>
<comment type="caution">
    <text evidence="1">The sequence shown here is derived from an EMBL/GenBank/DDBJ whole genome shotgun (WGS) entry which is preliminary data.</text>
</comment>
<reference evidence="1" key="1">
    <citation type="journal article" date="2012" name="PLoS ONE">
        <title>Gene sets for utilization of primary and secondary nutrition supplies in the distal gut of endangered iberian lynx.</title>
        <authorList>
            <person name="Alcaide M."/>
            <person name="Messina E."/>
            <person name="Richter M."/>
            <person name="Bargiela R."/>
            <person name="Peplies J."/>
            <person name="Huws S.A."/>
            <person name="Newbold C.J."/>
            <person name="Golyshin P.N."/>
            <person name="Simon M.A."/>
            <person name="Lopez G."/>
            <person name="Yakimov M.M."/>
            <person name="Ferrer M."/>
        </authorList>
    </citation>
    <scope>NUCLEOTIDE SEQUENCE</scope>
</reference>
<dbReference type="EMBL" id="AMCI01004823">
    <property type="protein sequence ID" value="EJW97330.1"/>
    <property type="molecule type" value="Genomic_DNA"/>
</dbReference>
<proteinExistence type="predicted"/>
<dbReference type="AlphaFoldDB" id="J9CBK3"/>
<accession>J9CBK3</accession>
<evidence type="ECO:0000313" key="1">
    <source>
        <dbReference type="EMBL" id="EJW97330.1"/>
    </source>
</evidence>
<name>J9CBK3_9ZZZZ</name>
<organism evidence="1">
    <name type="scientific">gut metagenome</name>
    <dbReference type="NCBI Taxonomy" id="749906"/>
    <lineage>
        <taxon>unclassified sequences</taxon>
        <taxon>metagenomes</taxon>
        <taxon>organismal metagenomes</taxon>
    </lineage>
</organism>
<protein>
    <submittedName>
        <fullName evidence="1">Uncharacterized protein</fullName>
    </submittedName>
</protein>
<gene>
    <name evidence="1" type="ORF">EVA_14562</name>
</gene>